<sequence length="210" mass="20542">MTNALPLPLRASRADTVPLRAGLALLLAALSTGAAAHTGADAGVHHGFLDGLAHPFTGIDHLLALLAVGFAAAAHARRAWLAPAVFAAAMLAGALLARTGVHFPAVEPAIAASLLVLGALVTARARLSAVALAMPAGAFAAFHGAAHAAELHAASFGPLAGMLAASVMLLAAGLGLGFASRGANAWWARVAGAATALTGVALLASMAARA</sequence>
<comment type="caution">
    <text evidence="3">The sequence shown here is derived from an EMBL/GenBank/DDBJ whole genome shotgun (WGS) entry which is preliminary data.</text>
</comment>
<proteinExistence type="predicted"/>
<evidence type="ECO:0000313" key="3">
    <source>
        <dbReference type="EMBL" id="MBB5273024.1"/>
    </source>
</evidence>
<dbReference type="InterPro" id="IPR007038">
    <property type="entry name" value="HupE_UreJ"/>
</dbReference>
<name>A0A7W8HJ51_9BURK</name>
<organism evidence="3 4">
    <name type="scientific">Quisquiliibacterium transsilvanicum</name>
    <dbReference type="NCBI Taxonomy" id="1549638"/>
    <lineage>
        <taxon>Bacteria</taxon>
        <taxon>Pseudomonadati</taxon>
        <taxon>Pseudomonadota</taxon>
        <taxon>Betaproteobacteria</taxon>
        <taxon>Burkholderiales</taxon>
        <taxon>Burkholderiaceae</taxon>
        <taxon>Quisquiliibacterium</taxon>
    </lineage>
</organism>
<feature type="chain" id="PRO_5030778908" evidence="2">
    <location>
        <begin position="37"/>
        <end position="210"/>
    </location>
</feature>
<evidence type="ECO:0000256" key="2">
    <source>
        <dbReference type="SAM" id="SignalP"/>
    </source>
</evidence>
<dbReference type="PIRSF" id="PIRSF016919">
    <property type="entry name" value="HupE_UreJ"/>
    <property type="match status" value="1"/>
</dbReference>
<feature type="transmembrane region" description="Helical" evidence="1">
    <location>
        <begin position="52"/>
        <end position="72"/>
    </location>
</feature>
<keyword evidence="1" id="KW-0472">Membrane</keyword>
<keyword evidence="2" id="KW-0732">Signal</keyword>
<feature type="transmembrane region" description="Helical" evidence="1">
    <location>
        <begin position="186"/>
        <end position="208"/>
    </location>
</feature>
<keyword evidence="4" id="KW-1185">Reference proteome</keyword>
<reference evidence="3 4" key="1">
    <citation type="submission" date="2020-08" db="EMBL/GenBank/DDBJ databases">
        <title>Genomic Encyclopedia of Type Strains, Phase IV (KMG-IV): sequencing the most valuable type-strain genomes for metagenomic binning, comparative biology and taxonomic classification.</title>
        <authorList>
            <person name="Goeker M."/>
        </authorList>
    </citation>
    <scope>NUCLEOTIDE SEQUENCE [LARGE SCALE GENOMIC DNA]</scope>
    <source>
        <strain evidence="3 4">DSM 29781</strain>
    </source>
</reference>
<feature type="transmembrane region" description="Helical" evidence="1">
    <location>
        <begin position="155"/>
        <end position="179"/>
    </location>
</feature>
<keyword evidence="1" id="KW-1133">Transmembrane helix</keyword>
<feature type="transmembrane region" description="Helical" evidence="1">
    <location>
        <begin position="129"/>
        <end position="149"/>
    </location>
</feature>
<keyword evidence="1" id="KW-0812">Transmembrane</keyword>
<dbReference type="Pfam" id="PF04955">
    <property type="entry name" value="HupE_UreJ"/>
    <property type="match status" value="1"/>
</dbReference>
<evidence type="ECO:0000313" key="4">
    <source>
        <dbReference type="Proteomes" id="UP000532440"/>
    </source>
</evidence>
<dbReference type="EMBL" id="JACHGB010000006">
    <property type="protein sequence ID" value="MBB5273024.1"/>
    <property type="molecule type" value="Genomic_DNA"/>
</dbReference>
<dbReference type="AlphaFoldDB" id="A0A7W8HJ51"/>
<dbReference type="RefSeq" id="WP_343060798.1">
    <property type="nucleotide sequence ID" value="NZ_BAABEW010000007.1"/>
</dbReference>
<accession>A0A7W8HJ51</accession>
<feature type="transmembrane region" description="Helical" evidence="1">
    <location>
        <begin position="103"/>
        <end position="122"/>
    </location>
</feature>
<dbReference type="Proteomes" id="UP000532440">
    <property type="component" value="Unassembled WGS sequence"/>
</dbReference>
<feature type="signal peptide" evidence="2">
    <location>
        <begin position="1"/>
        <end position="36"/>
    </location>
</feature>
<evidence type="ECO:0000256" key="1">
    <source>
        <dbReference type="SAM" id="Phobius"/>
    </source>
</evidence>
<feature type="transmembrane region" description="Helical" evidence="1">
    <location>
        <begin position="79"/>
        <end position="97"/>
    </location>
</feature>
<gene>
    <name evidence="3" type="ORF">HNQ70_003052</name>
</gene>
<protein>
    <submittedName>
        <fullName evidence="3">Urease accessory protein</fullName>
    </submittedName>
</protein>